<protein>
    <submittedName>
        <fullName evidence="1">DUF3010 family protein</fullName>
    </submittedName>
</protein>
<dbReference type="InterPro" id="IPR021378">
    <property type="entry name" value="DUF3010"/>
</dbReference>
<dbReference type="Proteomes" id="UP001161099">
    <property type="component" value="Unassembled WGS sequence"/>
</dbReference>
<dbReference type="Pfam" id="PF11215">
    <property type="entry name" value="DUF3010"/>
    <property type="match status" value="1"/>
</dbReference>
<gene>
    <name evidence="1" type="ORF">N5D11_10325</name>
    <name evidence="2" type="ORF">N5J46_02925</name>
</gene>
<organism evidence="1 3">
    <name type="scientific">Acinetobacter johnsonii</name>
    <dbReference type="NCBI Taxonomy" id="40214"/>
    <lineage>
        <taxon>Bacteria</taxon>
        <taxon>Pseudomonadati</taxon>
        <taxon>Pseudomonadota</taxon>
        <taxon>Gammaproteobacteria</taxon>
        <taxon>Moraxellales</taxon>
        <taxon>Moraxellaceae</taxon>
        <taxon>Acinetobacter</taxon>
    </lineage>
</organism>
<accession>A0AA42IEQ8</accession>
<dbReference type="EMBL" id="JAOCDR010000021">
    <property type="protein sequence ID" value="MDH0656511.1"/>
    <property type="molecule type" value="Genomic_DNA"/>
</dbReference>
<evidence type="ECO:0000313" key="3">
    <source>
        <dbReference type="Proteomes" id="UP001161099"/>
    </source>
</evidence>
<dbReference type="AlphaFoldDB" id="A0AA42IEQ8"/>
<dbReference type="Proteomes" id="UP001162261">
    <property type="component" value="Unassembled WGS sequence"/>
</dbReference>
<sequence length="135" mass="14712">MIVFGVELKGSEAIVVVVEKDSNDASVGVEYKRIPLNSTNQEDAISFRDLFVTLINQYAPLKLVLNTRTQKGEYAAGAVTFLMEGILLTISQVEVVSVASPTLRAKLKSGAIESHVDKYPKYTEKAYQLASVGCL</sequence>
<dbReference type="RefSeq" id="WP_151835840.1">
    <property type="nucleotide sequence ID" value="NZ_BKWH01000008.1"/>
</dbReference>
<dbReference type="EMBL" id="JAOCLH010000003">
    <property type="protein sequence ID" value="MDH2171398.1"/>
    <property type="molecule type" value="Genomic_DNA"/>
</dbReference>
<comment type="caution">
    <text evidence="1">The sequence shown here is derived from an EMBL/GenBank/DDBJ whole genome shotgun (WGS) entry which is preliminary data.</text>
</comment>
<reference evidence="1" key="1">
    <citation type="submission" date="2022-09" db="EMBL/GenBank/DDBJ databases">
        <title>Intensive care unit water sources are persistently colonized with multi-drug resistant bacteria and are the site of extensive horizontal gene transfer of antibiotic resistance genes.</title>
        <authorList>
            <person name="Diorio-Toth L."/>
        </authorList>
    </citation>
    <scope>NUCLEOTIDE SEQUENCE</scope>
    <source>
        <strain evidence="2">GD03649</strain>
        <strain evidence="1">GD03851</strain>
    </source>
</reference>
<evidence type="ECO:0000313" key="2">
    <source>
        <dbReference type="EMBL" id="MDH2171398.1"/>
    </source>
</evidence>
<evidence type="ECO:0000313" key="1">
    <source>
        <dbReference type="EMBL" id="MDH0656511.1"/>
    </source>
</evidence>
<name>A0AA42IEQ8_ACIJO</name>
<proteinExistence type="predicted"/>